<dbReference type="RefSeq" id="NP_001124119.1">
    <property type="nucleotide sequence ID" value="NM_001130647.1"/>
</dbReference>
<dbReference type="AlphaFoldDB" id="B3DK25"/>
<dbReference type="PANTHER" id="PTHR34007">
    <property type="entry name" value="AEROLYSIN-LIKE PROTEIN-RELATED"/>
    <property type="match status" value="1"/>
</dbReference>
<reference evidence="3" key="2">
    <citation type="journal article" date="2013" name="Nature">
        <title>The zebrafish reference genome sequence and its relationship to the human genome.</title>
        <authorList>
            <consortium name="Genome Reference Consortium Zebrafish"/>
            <person name="Howe K."/>
            <person name="Clark M.D."/>
            <person name="Torroja C.F."/>
            <person name="Torrance J."/>
            <person name="Berthelot C."/>
            <person name="Muffato M."/>
            <person name="Collins J.E."/>
            <person name="Humphray S."/>
            <person name="McLaren K."/>
            <person name="Matthews L."/>
            <person name="McLaren S."/>
            <person name="Sealy I."/>
            <person name="Caccamo M."/>
            <person name="Churcher C."/>
            <person name="Scott C."/>
            <person name="Barrett J.C."/>
            <person name="Koch R."/>
            <person name="Rauch G.J."/>
            <person name="White S."/>
            <person name="Chow W."/>
            <person name="Kilian B."/>
            <person name="Quintais L.T."/>
            <person name="Guerra-Assuncao J.A."/>
            <person name="Zhou Y."/>
            <person name="Gu Y."/>
            <person name="Yen J."/>
            <person name="Vogel J.H."/>
            <person name="Eyre T."/>
            <person name="Redmond S."/>
            <person name="Banerjee R."/>
            <person name="Chi J."/>
            <person name="Fu B."/>
            <person name="Langley E."/>
            <person name="Maguire S.F."/>
            <person name="Laird G.K."/>
            <person name="Lloyd D."/>
            <person name="Kenyon E."/>
            <person name="Donaldson S."/>
            <person name="Sehra H."/>
            <person name="Almeida-King J."/>
            <person name="Loveland J."/>
            <person name="Trevanion S."/>
            <person name="Jones M."/>
            <person name="Quail M."/>
            <person name="Willey D."/>
            <person name="Hunt A."/>
            <person name="Burton J."/>
            <person name="Sims S."/>
            <person name="McLay K."/>
            <person name="Plumb B."/>
            <person name="Davis J."/>
            <person name="Clee C."/>
            <person name="Oliver K."/>
            <person name="Clark R."/>
            <person name="Riddle C."/>
            <person name="Elliot D."/>
            <person name="Eliott D."/>
            <person name="Threadgold G."/>
            <person name="Harden G."/>
            <person name="Ware D."/>
            <person name="Begum S."/>
            <person name="Mortimore B."/>
            <person name="Mortimer B."/>
            <person name="Kerry G."/>
            <person name="Heath P."/>
            <person name="Phillimore B."/>
            <person name="Tracey A."/>
            <person name="Corby N."/>
            <person name="Dunn M."/>
            <person name="Johnson C."/>
            <person name="Wood J."/>
            <person name="Clark S."/>
            <person name="Pelan S."/>
            <person name="Griffiths G."/>
            <person name="Smith M."/>
            <person name="Glithero R."/>
            <person name="Howden P."/>
            <person name="Barker N."/>
            <person name="Lloyd C."/>
            <person name="Stevens C."/>
            <person name="Harley J."/>
            <person name="Holt K."/>
            <person name="Panagiotidis G."/>
            <person name="Lovell J."/>
            <person name="Beasley H."/>
            <person name="Henderson C."/>
            <person name="Gordon D."/>
            <person name="Auger K."/>
            <person name="Wright D."/>
            <person name="Collins J."/>
            <person name="Raisen C."/>
            <person name="Dyer L."/>
            <person name="Leung K."/>
            <person name="Robertson L."/>
            <person name="Ambridge K."/>
            <person name="Leongamornlert D."/>
            <person name="McGuire S."/>
            <person name="Gilderthorp R."/>
            <person name="Griffiths C."/>
            <person name="Manthravadi D."/>
            <person name="Nichol S."/>
            <person name="Barker G."/>
            <person name="Whitehead S."/>
            <person name="Kay M."/>
            <person name="Brown J."/>
            <person name="Murnane C."/>
            <person name="Gray E."/>
            <person name="Humphries M."/>
            <person name="Sycamore N."/>
            <person name="Barker D."/>
            <person name="Saunders D."/>
            <person name="Wallis J."/>
            <person name="Babbage A."/>
            <person name="Hammond S."/>
            <person name="Mashreghi-Mohammadi M."/>
            <person name="Barr L."/>
            <person name="Martin S."/>
            <person name="Wray P."/>
            <person name="Ellington A."/>
            <person name="Matthews N."/>
            <person name="Ellwood M."/>
            <person name="Woodmansey R."/>
            <person name="Clark G."/>
            <person name="Cooper J."/>
            <person name="Cooper J."/>
            <person name="Tromans A."/>
            <person name="Grafham D."/>
            <person name="Skuce C."/>
            <person name="Pandian R."/>
            <person name="Andrews R."/>
            <person name="Harrison E."/>
            <person name="Kimberley A."/>
            <person name="Garnett J."/>
            <person name="Fosker N."/>
            <person name="Hall R."/>
            <person name="Garner P."/>
            <person name="Kelly D."/>
            <person name="Bird C."/>
            <person name="Palmer S."/>
            <person name="Gehring I."/>
            <person name="Berger A."/>
            <person name="Dooley C.M."/>
            <person name="Ersan-Urun Z."/>
            <person name="Eser C."/>
            <person name="Geiger H."/>
            <person name="Geisler M."/>
            <person name="Karotki L."/>
            <person name="Kirn A."/>
            <person name="Konantz J."/>
            <person name="Konantz M."/>
            <person name="Oberlander M."/>
            <person name="Rudolph-Geiger S."/>
            <person name="Teucke M."/>
            <person name="Lanz C."/>
            <person name="Raddatz G."/>
            <person name="Osoegawa K."/>
            <person name="Zhu B."/>
            <person name="Rapp A."/>
            <person name="Widaa S."/>
            <person name="Langford C."/>
            <person name="Yang F."/>
            <person name="Schuster S.C."/>
            <person name="Carter N.P."/>
            <person name="Harrow J."/>
            <person name="Ning Z."/>
            <person name="Herrero J."/>
            <person name="Searle S.M."/>
            <person name="Enright A."/>
            <person name="Geisler R."/>
            <person name="Plasterk R.H."/>
            <person name="Lee C."/>
            <person name="Westerfield M."/>
            <person name="de Jong P.J."/>
            <person name="Zon L.I."/>
            <person name="Postlethwait J.H."/>
            <person name="Nusslein-Volhard C."/>
            <person name="Hubbard T.J."/>
            <person name="Roest Crollius H."/>
            <person name="Rogers J."/>
            <person name="Stemple D.L."/>
        </authorList>
    </citation>
    <scope>NUCLEOTIDE SEQUENCE [LARGE SCALE GENOMIC DNA]</scope>
</reference>
<dbReference type="CTD" id="100170812"/>
<dbReference type="AGR" id="ZFIN:ZDB-GENE-160114-65"/>
<dbReference type="ZFIN" id="ZDB-GENE-160114-65">
    <property type="gene designation" value="jac11"/>
</dbReference>
<dbReference type="GeneID" id="100170812"/>
<evidence type="ECO:0000313" key="3">
    <source>
        <dbReference type="Proteomes" id="UP000000437"/>
    </source>
</evidence>
<organism evidence="2">
    <name type="scientific">Danio rerio</name>
    <name type="common">Zebrafish</name>
    <name type="synonym">Brachydanio rerio</name>
    <dbReference type="NCBI Taxonomy" id="7955"/>
    <lineage>
        <taxon>Eukaryota</taxon>
        <taxon>Metazoa</taxon>
        <taxon>Chordata</taxon>
        <taxon>Craniata</taxon>
        <taxon>Vertebrata</taxon>
        <taxon>Euteleostomi</taxon>
        <taxon>Actinopterygii</taxon>
        <taxon>Neopterygii</taxon>
        <taxon>Teleostei</taxon>
        <taxon>Ostariophysi</taxon>
        <taxon>Cypriniformes</taxon>
        <taxon>Danionidae</taxon>
        <taxon>Danioninae</taxon>
        <taxon>Danio</taxon>
    </lineage>
</organism>
<dbReference type="InterPro" id="IPR001229">
    <property type="entry name" value="Jacalin-like_lectin_dom"/>
</dbReference>
<proteinExistence type="evidence at transcript level"/>
<dbReference type="EMBL" id="BC163696">
    <property type="protein sequence ID" value="AAI63696.1"/>
    <property type="molecule type" value="mRNA"/>
</dbReference>
<reference evidence="4" key="3">
    <citation type="journal article" date="2015" name="Nat. Commun.">
        <title>RFX transcription factors are essential for hearing in mice.</title>
        <authorList>
            <person name="Elkon R."/>
            <person name="Milon B."/>
            <person name="Morrison L."/>
            <person name="Shah M."/>
            <person name="Vijayakumar S."/>
            <person name="Racherla M."/>
            <person name="Leitch C.C."/>
            <person name="Silipino L."/>
            <person name="Hadi S."/>
            <person name="Weiss-Gayet M."/>
            <person name="Barras E."/>
            <person name="Schmid C.D."/>
            <person name="Ait-Lounis A."/>
            <person name="Barnes A."/>
            <person name="Song Y."/>
            <person name="Eisenman D.J."/>
            <person name="Eliyahu E."/>
            <person name="Frolenkov G.I."/>
            <person name="Strome S.E."/>
            <person name="Durand B."/>
            <person name="Zaghloul N.A."/>
            <person name="Jones S.M."/>
            <person name="Reith W."/>
            <person name="Hertzano R."/>
        </authorList>
    </citation>
    <scope>NUCLEOTIDE SEQUENCE</scope>
</reference>
<dbReference type="PhylomeDB" id="B3DK25"/>
<dbReference type="Pfam" id="PF01419">
    <property type="entry name" value="Jacalin"/>
    <property type="match status" value="1"/>
</dbReference>
<dbReference type="PANTHER" id="PTHR34007:SF1">
    <property type="entry name" value="AEROLYSIN-LIKE PROTEIN-RELATED"/>
    <property type="match status" value="1"/>
</dbReference>
<dbReference type="InterPro" id="IPR036404">
    <property type="entry name" value="Jacalin-like_lectin_dom_sf"/>
</dbReference>
<evidence type="ECO:0000313" key="2">
    <source>
        <dbReference type="EMBL" id="AAI63696.1"/>
    </source>
</evidence>
<reference evidence="4" key="4">
    <citation type="journal article" date="2016" name="Fish Shellfish Immunol.">
        <title>Evolutionary analysis of the jacalin-related lectin family genes in 11 fishes.</title>
        <authorList>
            <person name="Cao J."/>
            <person name="Lv Y."/>
        </authorList>
    </citation>
    <scope>NUCLEOTIDE SEQUENCE</scope>
</reference>
<evidence type="ECO:0000313" key="4">
    <source>
        <dbReference type="RefSeq" id="NP_001124119.1"/>
    </source>
</evidence>
<dbReference type="Gene3D" id="2.170.15.10">
    <property type="entry name" value="Proaerolysin, chain A, domain 3"/>
    <property type="match status" value="1"/>
</dbReference>
<dbReference type="OrthoDB" id="3758675at2759"/>
<sequence length="314" mass="33949">MAQPTSVVIIGGKGGGPFLFIDEKNGASLEKIWVWVGGWQIRAVRAWLSDGRDTTVGLPSGSHQEYVFSPGECFTSLSLWDNGEGTLLGAIKFKTNMGGHFFAKMTNVLKQEYPIDVGSGFCMGIEGRCGSDIDCMGFKFLNAVQSAVLTNVNYPTINQLIPKVAVEEIKSIFYENKTSANQQHIIDASKKVIKKSAWSKSNSLTSTFCVEVKAGVPVVKVVPTGFSISVGAENTSVVEKIEEGIEVLAIPVDVPPQMKATVDVTIGRADFDLPYTGTVEITCKNGSVLQYETKGQCKGITYTDLIVNIQETDL</sequence>
<accession>B3DK25</accession>
<dbReference type="Gene3D" id="2.100.10.30">
    <property type="entry name" value="Jacalin-like lectin domain"/>
    <property type="match status" value="1"/>
</dbReference>
<reference evidence="2" key="1">
    <citation type="submission" date="2008-04" db="EMBL/GenBank/DDBJ databases">
        <authorList>
            <consortium name="NIH - Zebrafish Gene Collection (ZGC) project"/>
        </authorList>
    </citation>
    <scope>NUCLEOTIDE SEQUENCE [LARGE SCALE MRNA]</scope>
</reference>
<reference evidence="4" key="5">
    <citation type="submission" date="2025-04" db="UniProtKB">
        <authorList>
            <consortium name="RefSeq"/>
        </authorList>
    </citation>
    <scope>IDENTIFICATION</scope>
</reference>
<protein>
    <submittedName>
        <fullName evidence="4">Natterin-like protein-like</fullName>
    </submittedName>
    <submittedName>
        <fullName evidence="2">Zgc:194686 protein</fullName>
    </submittedName>
</protein>
<dbReference type="CDD" id="cd09302">
    <property type="entry name" value="Jacalin_like"/>
    <property type="match status" value="1"/>
</dbReference>
<gene>
    <name evidence="4 5" type="primary">jac11</name>
    <name evidence="4" type="synonym">si:dkeyp-32g11.6</name>
    <name evidence="2 4" type="ORF">zgc:194686</name>
</gene>
<dbReference type="CDD" id="cd20221">
    <property type="entry name" value="PFM_Dln1-like"/>
    <property type="match status" value="1"/>
</dbReference>
<evidence type="ECO:0000313" key="5">
    <source>
        <dbReference type="ZFIN" id="ZDB-GENE-160114-65"/>
    </source>
</evidence>
<dbReference type="KEGG" id="dre:100170812"/>
<dbReference type="InterPro" id="IPR053280">
    <property type="entry name" value="Aerolysin-like_pore-former"/>
</dbReference>
<evidence type="ECO:0000259" key="1">
    <source>
        <dbReference type="PROSITE" id="PS51752"/>
    </source>
</evidence>
<name>B3DK25_DANRE</name>
<dbReference type="SUPFAM" id="SSF56973">
    <property type="entry name" value="Aerolisin/ETX pore-forming domain"/>
    <property type="match status" value="1"/>
</dbReference>
<feature type="domain" description="Jacalin-type lectin" evidence="1">
    <location>
        <begin position="4"/>
        <end position="142"/>
    </location>
</feature>
<keyword evidence="3" id="KW-1185">Reference proteome</keyword>
<dbReference type="PROSITE" id="PS51752">
    <property type="entry name" value="JACALIN_LECTIN"/>
    <property type="match status" value="1"/>
</dbReference>
<dbReference type="Proteomes" id="UP000000437">
    <property type="component" value="Chromosome 7"/>
</dbReference>